<organism evidence="2 3">
    <name type="scientific">Antarcticibacterium arcticum</name>
    <dbReference type="NCBI Taxonomy" id="2585771"/>
    <lineage>
        <taxon>Bacteria</taxon>
        <taxon>Pseudomonadati</taxon>
        <taxon>Bacteroidota</taxon>
        <taxon>Flavobacteriia</taxon>
        <taxon>Flavobacteriales</taxon>
        <taxon>Flavobacteriaceae</taxon>
        <taxon>Antarcticibacterium</taxon>
    </lineage>
</organism>
<dbReference type="RefSeq" id="WP_146834025.1">
    <property type="nucleotide sequence ID" value="NZ_CP042476.1"/>
</dbReference>
<evidence type="ECO:0000313" key="2">
    <source>
        <dbReference type="EMBL" id="QED37929.1"/>
    </source>
</evidence>
<feature type="region of interest" description="Disordered" evidence="1">
    <location>
        <begin position="55"/>
        <end position="93"/>
    </location>
</feature>
<feature type="region of interest" description="Disordered" evidence="1">
    <location>
        <begin position="20"/>
        <end position="39"/>
    </location>
</feature>
<evidence type="ECO:0000256" key="1">
    <source>
        <dbReference type="SAM" id="MobiDB-lite"/>
    </source>
</evidence>
<dbReference type="EMBL" id="CP042476">
    <property type="protein sequence ID" value="QED37929.1"/>
    <property type="molecule type" value="Genomic_DNA"/>
</dbReference>
<dbReference type="KEGG" id="anp:FK178_09410"/>
<protein>
    <submittedName>
        <fullName evidence="2">Uncharacterized protein</fullName>
    </submittedName>
</protein>
<dbReference type="AlphaFoldDB" id="A0A5B8YPW0"/>
<keyword evidence="3" id="KW-1185">Reference proteome</keyword>
<dbReference type="OrthoDB" id="1437724at2"/>
<proteinExistence type="predicted"/>
<sequence>MAERIIYVSRNGQSHNLKLRDNQGHNPGNNDLTTDIDPNDTVRWELDTNSGLEAITGIKPSDPTQPAYRGSQNLLAAPPKSENGSWEATVVSPSPGRGKFENYMIGFKIPNDATEYWDDPKLQMKS</sequence>
<reference evidence="2 3" key="1">
    <citation type="submission" date="2019-08" db="EMBL/GenBank/DDBJ databases">
        <title>Antarcticibacterium arcticum sp. nov., a bacterium isolated from marine sediment of the Canadian Beaufort Sea.</title>
        <authorList>
            <person name="Lee Y.M."/>
            <person name="Baek K."/>
            <person name="Lee D.-H."/>
            <person name="Shin S.C."/>
            <person name="Jin Y.K."/>
            <person name="Park Y."/>
        </authorList>
    </citation>
    <scope>NUCLEOTIDE SEQUENCE [LARGE SCALE GENOMIC DNA]</scope>
    <source>
        <strain evidence="2 3">PAMC 28998</strain>
    </source>
</reference>
<gene>
    <name evidence="2" type="ORF">FK178_09410</name>
</gene>
<dbReference type="Proteomes" id="UP000321954">
    <property type="component" value="Chromosome"/>
</dbReference>
<name>A0A5B8YPW0_9FLAO</name>
<evidence type="ECO:0000313" key="3">
    <source>
        <dbReference type="Proteomes" id="UP000321954"/>
    </source>
</evidence>
<feature type="compositionally biased region" description="Polar residues" evidence="1">
    <location>
        <begin position="24"/>
        <end position="33"/>
    </location>
</feature>
<accession>A0A5B8YPW0</accession>